<dbReference type="InterPro" id="IPR036388">
    <property type="entry name" value="WH-like_DNA-bd_sf"/>
</dbReference>
<accession>A0A2W2GYJ3</accession>
<evidence type="ECO:0000259" key="4">
    <source>
        <dbReference type="PROSITE" id="PS50949"/>
    </source>
</evidence>
<evidence type="ECO:0000256" key="1">
    <source>
        <dbReference type="ARBA" id="ARBA00023015"/>
    </source>
</evidence>
<dbReference type="EMBL" id="POUA01000028">
    <property type="protein sequence ID" value="PZG53112.1"/>
    <property type="molecule type" value="Genomic_DNA"/>
</dbReference>
<dbReference type="GO" id="GO:0003677">
    <property type="term" value="F:DNA binding"/>
    <property type="evidence" value="ECO:0007669"/>
    <property type="project" value="UniProtKB-KW"/>
</dbReference>
<dbReference type="GO" id="GO:0045892">
    <property type="term" value="P:negative regulation of DNA-templated transcription"/>
    <property type="evidence" value="ECO:0007669"/>
    <property type="project" value="TreeGrafter"/>
</dbReference>
<dbReference type="AlphaFoldDB" id="A0A2W2GYJ3"/>
<evidence type="ECO:0000313" key="6">
    <source>
        <dbReference type="Proteomes" id="UP000248544"/>
    </source>
</evidence>
<reference evidence="5 6" key="1">
    <citation type="submission" date="2018-01" db="EMBL/GenBank/DDBJ databases">
        <title>Draft genome sequence of Sphaerisporangium sp. 7K107.</title>
        <authorList>
            <person name="Sahin N."/>
            <person name="Saygin H."/>
            <person name="Ay H."/>
        </authorList>
    </citation>
    <scope>NUCLEOTIDE SEQUENCE [LARGE SCALE GENOMIC DNA]</scope>
    <source>
        <strain evidence="5 6">7K107</strain>
    </source>
</reference>
<proteinExistence type="predicted"/>
<dbReference type="Gene3D" id="1.10.10.10">
    <property type="entry name" value="Winged helix-like DNA-binding domain superfamily/Winged helix DNA-binding domain"/>
    <property type="match status" value="1"/>
</dbReference>
<dbReference type="SUPFAM" id="SSF46785">
    <property type="entry name" value="Winged helix' DNA-binding domain"/>
    <property type="match status" value="1"/>
</dbReference>
<gene>
    <name evidence="5" type="ORF">C1I98_06020</name>
</gene>
<name>A0A2W2GYJ3_9ACTN</name>
<dbReference type="PRINTS" id="PR00035">
    <property type="entry name" value="HTHGNTR"/>
</dbReference>
<dbReference type="RefSeq" id="WP_111166075.1">
    <property type="nucleotide sequence ID" value="NZ_POUA01000028.1"/>
</dbReference>
<keyword evidence="2" id="KW-0238">DNA-binding</keyword>
<evidence type="ECO:0000256" key="2">
    <source>
        <dbReference type="ARBA" id="ARBA00023125"/>
    </source>
</evidence>
<evidence type="ECO:0000313" key="5">
    <source>
        <dbReference type="EMBL" id="PZG53112.1"/>
    </source>
</evidence>
<dbReference type="Proteomes" id="UP000248544">
    <property type="component" value="Unassembled WGS sequence"/>
</dbReference>
<keyword evidence="3" id="KW-0804">Transcription</keyword>
<dbReference type="Pfam" id="PF00392">
    <property type="entry name" value="GntR"/>
    <property type="match status" value="1"/>
</dbReference>
<keyword evidence="6" id="KW-1185">Reference proteome</keyword>
<dbReference type="CDD" id="cd07377">
    <property type="entry name" value="WHTH_GntR"/>
    <property type="match status" value="1"/>
</dbReference>
<dbReference type="GO" id="GO:0003700">
    <property type="term" value="F:DNA-binding transcription factor activity"/>
    <property type="evidence" value="ECO:0007669"/>
    <property type="project" value="InterPro"/>
</dbReference>
<sequence>MPIDPASYAPAYRQIADDLRERITSHALRPGERLPAEDRLASEWGVGKDTVRDALQVLRGEGLIRTVRGQGSYIREPVQPDVERIEGPARLRVRMPTPEERRQFRMDEGVPVIVLDRNGAVQVFPADRVEIEIPSH</sequence>
<protein>
    <submittedName>
        <fullName evidence="5">GntR family transcriptional regulator</fullName>
    </submittedName>
</protein>
<comment type="caution">
    <text evidence="5">The sequence shown here is derived from an EMBL/GenBank/DDBJ whole genome shotgun (WGS) entry which is preliminary data.</text>
</comment>
<dbReference type="PROSITE" id="PS50949">
    <property type="entry name" value="HTH_GNTR"/>
    <property type="match status" value="1"/>
</dbReference>
<organism evidence="5 6">
    <name type="scientific">Spongiactinospora gelatinilytica</name>
    <dbReference type="NCBI Taxonomy" id="2666298"/>
    <lineage>
        <taxon>Bacteria</taxon>
        <taxon>Bacillati</taxon>
        <taxon>Actinomycetota</taxon>
        <taxon>Actinomycetes</taxon>
        <taxon>Streptosporangiales</taxon>
        <taxon>Streptosporangiaceae</taxon>
        <taxon>Spongiactinospora</taxon>
    </lineage>
</organism>
<dbReference type="InterPro" id="IPR050679">
    <property type="entry name" value="Bact_HTH_transcr_reg"/>
</dbReference>
<evidence type="ECO:0000256" key="3">
    <source>
        <dbReference type="ARBA" id="ARBA00023163"/>
    </source>
</evidence>
<dbReference type="InterPro" id="IPR036390">
    <property type="entry name" value="WH_DNA-bd_sf"/>
</dbReference>
<keyword evidence="1" id="KW-0805">Transcription regulation</keyword>
<dbReference type="PANTHER" id="PTHR44846">
    <property type="entry name" value="MANNOSYL-D-GLYCERATE TRANSPORT/METABOLISM SYSTEM REPRESSOR MNGR-RELATED"/>
    <property type="match status" value="1"/>
</dbReference>
<dbReference type="SMART" id="SM00345">
    <property type="entry name" value="HTH_GNTR"/>
    <property type="match status" value="1"/>
</dbReference>
<dbReference type="PANTHER" id="PTHR44846:SF17">
    <property type="entry name" value="GNTR-FAMILY TRANSCRIPTIONAL REGULATOR"/>
    <property type="match status" value="1"/>
</dbReference>
<feature type="domain" description="HTH gntR-type" evidence="4">
    <location>
        <begin position="9"/>
        <end position="77"/>
    </location>
</feature>
<dbReference type="InterPro" id="IPR000524">
    <property type="entry name" value="Tscrpt_reg_HTH_GntR"/>
</dbReference>